<evidence type="ECO:0000313" key="3">
    <source>
        <dbReference type="Proteomes" id="UP001303160"/>
    </source>
</evidence>
<accession>A0AAN6XH79</accession>
<protein>
    <submittedName>
        <fullName evidence="2">Dipeptidyl peptidase iii</fullName>
    </submittedName>
</protein>
<evidence type="ECO:0000256" key="1">
    <source>
        <dbReference type="SAM" id="Phobius"/>
    </source>
</evidence>
<comment type="caution">
    <text evidence="2">The sequence shown here is derived from an EMBL/GenBank/DDBJ whole genome shotgun (WGS) entry which is preliminary data.</text>
</comment>
<name>A0AAN6XH79_9PEZI</name>
<sequence>MPEIPQINTLSSSNLNFYVLSKLGGLKIRSVDSICMHLELDRKGQNPHLISTPFDLLFRFYSSQAGLPLSLETSPAGIFYREVLFTCLLLFGQHKPSCKLYNQSDSSTWKTVWFRRKQNQSPEKATDTEQLYDEIGAPDMRSIYSAQQDFPFFGDRLIALQEFVRLLEPSDYRSQFYDRRDLNKFCSFVNTMVFGFTSFVLSAMAVILAAVQIAAAFKPENPTSG</sequence>
<keyword evidence="1" id="KW-1133">Transmembrane helix</keyword>
<keyword evidence="3" id="KW-1185">Reference proteome</keyword>
<dbReference type="Proteomes" id="UP001303160">
    <property type="component" value="Unassembled WGS sequence"/>
</dbReference>
<reference evidence="2" key="1">
    <citation type="journal article" date="2023" name="Mol. Phylogenet. Evol.">
        <title>Genome-scale phylogeny and comparative genomics of the fungal order Sordariales.</title>
        <authorList>
            <person name="Hensen N."/>
            <person name="Bonometti L."/>
            <person name="Westerberg I."/>
            <person name="Brannstrom I.O."/>
            <person name="Guillou S."/>
            <person name="Cros-Aarteil S."/>
            <person name="Calhoun S."/>
            <person name="Haridas S."/>
            <person name="Kuo A."/>
            <person name="Mondo S."/>
            <person name="Pangilinan J."/>
            <person name="Riley R."/>
            <person name="LaButti K."/>
            <person name="Andreopoulos B."/>
            <person name="Lipzen A."/>
            <person name="Chen C."/>
            <person name="Yan M."/>
            <person name="Daum C."/>
            <person name="Ng V."/>
            <person name="Clum A."/>
            <person name="Steindorff A."/>
            <person name="Ohm R.A."/>
            <person name="Martin F."/>
            <person name="Silar P."/>
            <person name="Natvig D.O."/>
            <person name="Lalanne C."/>
            <person name="Gautier V."/>
            <person name="Ament-Velasquez S.L."/>
            <person name="Kruys A."/>
            <person name="Hutchinson M.I."/>
            <person name="Powell A.J."/>
            <person name="Barry K."/>
            <person name="Miller A.N."/>
            <person name="Grigoriev I.V."/>
            <person name="Debuchy R."/>
            <person name="Gladieux P."/>
            <person name="Hiltunen Thoren M."/>
            <person name="Johannesson H."/>
        </authorList>
    </citation>
    <scope>NUCLEOTIDE SEQUENCE</scope>
    <source>
        <strain evidence="2">CBS 315.58</strain>
    </source>
</reference>
<dbReference type="AlphaFoldDB" id="A0AAN6XH79"/>
<reference evidence="2" key="2">
    <citation type="submission" date="2023-05" db="EMBL/GenBank/DDBJ databases">
        <authorList>
            <consortium name="Lawrence Berkeley National Laboratory"/>
            <person name="Steindorff A."/>
            <person name="Hensen N."/>
            <person name="Bonometti L."/>
            <person name="Westerberg I."/>
            <person name="Brannstrom I.O."/>
            <person name="Guillou S."/>
            <person name="Cros-Aarteil S."/>
            <person name="Calhoun S."/>
            <person name="Haridas S."/>
            <person name="Kuo A."/>
            <person name="Mondo S."/>
            <person name="Pangilinan J."/>
            <person name="Riley R."/>
            <person name="Labutti K."/>
            <person name="Andreopoulos B."/>
            <person name="Lipzen A."/>
            <person name="Chen C."/>
            <person name="Yanf M."/>
            <person name="Daum C."/>
            <person name="Ng V."/>
            <person name="Clum A."/>
            <person name="Ohm R."/>
            <person name="Martin F."/>
            <person name="Silar P."/>
            <person name="Natvig D."/>
            <person name="Lalanne C."/>
            <person name="Gautier V."/>
            <person name="Ament-Velasquez S.L."/>
            <person name="Kruys A."/>
            <person name="Hutchinson M.I."/>
            <person name="Powell A.J."/>
            <person name="Barry K."/>
            <person name="Miller A.N."/>
            <person name="Grigoriev I.V."/>
            <person name="Debuchy R."/>
            <person name="Gladieux P."/>
            <person name="Thoren M.H."/>
            <person name="Johannesson H."/>
        </authorList>
    </citation>
    <scope>NUCLEOTIDE SEQUENCE</scope>
    <source>
        <strain evidence="2">CBS 315.58</strain>
    </source>
</reference>
<evidence type="ECO:0000313" key="2">
    <source>
        <dbReference type="EMBL" id="KAK4197712.1"/>
    </source>
</evidence>
<keyword evidence="1" id="KW-0812">Transmembrane</keyword>
<gene>
    <name evidence="2" type="ORF">QBC40DRAFT_256800</name>
</gene>
<keyword evidence="1" id="KW-0472">Membrane</keyword>
<organism evidence="2 3">
    <name type="scientific">Triangularia verruculosa</name>
    <dbReference type="NCBI Taxonomy" id="2587418"/>
    <lineage>
        <taxon>Eukaryota</taxon>
        <taxon>Fungi</taxon>
        <taxon>Dikarya</taxon>
        <taxon>Ascomycota</taxon>
        <taxon>Pezizomycotina</taxon>
        <taxon>Sordariomycetes</taxon>
        <taxon>Sordariomycetidae</taxon>
        <taxon>Sordariales</taxon>
        <taxon>Podosporaceae</taxon>
        <taxon>Triangularia</taxon>
    </lineage>
</organism>
<proteinExistence type="predicted"/>
<dbReference type="EMBL" id="MU863958">
    <property type="protein sequence ID" value="KAK4197712.1"/>
    <property type="molecule type" value="Genomic_DNA"/>
</dbReference>
<feature type="transmembrane region" description="Helical" evidence="1">
    <location>
        <begin position="192"/>
        <end position="217"/>
    </location>
</feature>